<reference evidence="2 3" key="2">
    <citation type="journal article" date="2007" name="PLoS Biol.">
        <title>Principles of genome evolution in the Drosophila melanogaster species group.</title>
        <authorList>
            <person name="Ranz J.M."/>
            <person name="Maurin D."/>
            <person name="Chan Y.S."/>
            <person name="von Grotthuss M."/>
            <person name="Hillier L.W."/>
            <person name="Roote J."/>
            <person name="Ashburner M."/>
            <person name="Bergman C.M."/>
        </authorList>
    </citation>
    <scope>NUCLEOTIDE SEQUENCE [LARGE SCALE GENOMIC DNA]</scope>
    <source>
        <strain evidence="3">Tai18E2 / Tucson 14021-0261.01</strain>
    </source>
</reference>
<dbReference type="AlphaFoldDB" id="A0A0R1E9F9"/>
<feature type="region of interest" description="Disordered" evidence="1">
    <location>
        <begin position="1"/>
        <end position="69"/>
    </location>
</feature>
<evidence type="ECO:0000313" key="3">
    <source>
        <dbReference type="Proteomes" id="UP000002282"/>
    </source>
</evidence>
<name>A0A0R1E9F9_DROYA</name>
<feature type="compositionally biased region" description="Basic and acidic residues" evidence="1">
    <location>
        <begin position="51"/>
        <end position="66"/>
    </location>
</feature>
<proteinExistence type="predicted"/>
<dbReference type="KEGG" id="dya:Dyak_GE29198"/>
<gene>
    <name evidence="2" type="primary">Dyak\GE29198</name>
    <name evidence="2" type="synonym">GE29198</name>
    <name evidence="2" type="ORF">Dyak_GE29198</name>
</gene>
<evidence type="ECO:0000256" key="1">
    <source>
        <dbReference type="SAM" id="MobiDB-lite"/>
    </source>
</evidence>
<dbReference type="Proteomes" id="UP000002282">
    <property type="component" value="Chromosome X"/>
</dbReference>
<accession>A0A0R1E9F9</accession>
<protein>
    <submittedName>
        <fullName evidence="2">Uncharacterized protein, isoform B</fullName>
    </submittedName>
</protein>
<feature type="compositionally biased region" description="Basic and acidic residues" evidence="1">
    <location>
        <begin position="1"/>
        <end position="11"/>
    </location>
</feature>
<reference evidence="2 3" key="1">
    <citation type="journal article" date="2007" name="Nature">
        <title>Evolution of genes and genomes on the Drosophila phylogeny.</title>
        <authorList>
            <consortium name="Drosophila 12 Genomes Consortium"/>
            <person name="Clark A.G."/>
            <person name="Eisen M.B."/>
            <person name="Smith D.R."/>
            <person name="Bergman C.M."/>
            <person name="Oliver B."/>
            <person name="Markow T.A."/>
            <person name="Kaufman T.C."/>
            <person name="Kellis M."/>
            <person name="Gelbart W."/>
            <person name="Iyer V.N."/>
            <person name="Pollard D.A."/>
            <person name="Sackton T.B."/>
            <person name="Larracuente A.M."/>
            <person name="Singh N.D."/>
            <person name="Abad J.P."/>
            <person name="Abt D.N."/>
            <person name="Adryan B."/>
            <person name="Aguade M."/>
            <person name="Akashi H."/>
            <person name="Anderson W.W."/>
            <person name="Aquadro C.F."/>
            <person name="Ardell D.H."/>
            <person name="Arguello R."/>
            <person name="Artieri C.G."/>
            <person name="Barbash D.A."/>
            <person name="Barker D."/>
            <person name="Barsanti P."/>
            <person name="Batterham P."/>
            <person name="Batzoglou S."/>
            <person name="Begun D."/>
            <person name="Bhutkar A."/>
            <person name="Blanco E."/>
            <person name="Bosak S.A."/>
            <person name="Bradley R.K."/>
            <person name="Brand A.D."/>
            <person name="Brent M.R."/>
            <person name="Brooks A.N."/>
            <person name="Brown R.H."/>
            <person name="Butlin R.K."/>
            <person name="Caggese C."/>
            <person name="Calvi B.R."/>
            <person name="Bernardo de Carvalho A."/>
            <person name="Caspi A."/>
            <person name="Castrezana S."/>
            <person name="Celniker S.E."/>
            <person name="Chang J.L."/>
            <person name="Chapple C."/>
            <person name="Chatterji S."/>
            <person name="Chinwalla A."/>
            <person name="Civetta A."/>
            <person name="Clifton S.W."/>
            <person name="Comeron J.M."/>
            <person name="Costello J.C."/>
            <person name="Coyne J.A."/>
            <person name="Daub J."/>
            <person name="David R.G."/>
            <person name="Delcher A.L."/>
            <person name="Delehaunty K."/>
            <person name="Do C.B."/>
            <person name="Ebling H."/>
            <person name="Edwards K."/>
            <person name="Eickbush T."/>
            <person name="Evans J.D."/>
            <person name="Filipski A."/>
            <person name="Findeiss S."/>
            <person name="Freyhult E."/>
            <person name="Fulton L."/>
            <person name="Fulton R."/>
            <person name="Garcia A.C."/>
            <person name="Gardiner A."/>
            <person name="Garfield D.A."/>
            <person name="Garvin B.E."/>
            <person name="Gibson G."/>
            <person name="Gilbert D."/>
            <person name="Gnerre S."/>
            <person name="Godfrey J."/>
            <person name="Good R."/>
            <person name="Gotea V."/>
            <person name="Gravely B."/>
            <person name="Greenberg A.J."/>
            <person name="Griffiths-Jones S."/>
            <person name="Gross S."/>
            <person name="Guigo R."/>
            <person name="Gustafson E.A."/>
            <person name="Haerty W."/>
            <person name="Hahn M.W."/>
            <person name="Halligan D.L."/>
            <person name="Halpern A.L."/>
            <person name="Halter G.M."/>
            <person name="Han M.V."/>
            <person name="Heger A."/>
            <person name="Hillier L."/>
            <person name="Hinrichs A.S."/>
            <person name="Holmes I."/>
            <person name="Hoskins R.A."/>
            <person name="Hubisz M.J."/>
            <person name="Hultmark D."/>
            <person name="Huntley M.A."/>
            <person name="Jaffe D.B."/>
            <person name="Jagadeeshan S."/>
            <person name="Jeck W.R."/>
            <person name="Johnson J."/>
            <person name="Jones C.D."/>
            <person name="Jordan W.C."/>
            <person name="Karpen G.H."/>
            <person name="Kataoka E."/>
            <person name="Keightley P.D."/>
            <person name="Kheradpour P."/>
            <person name="Kirkness E.F."/>
            <person name="Koerich L.B."/>
            <person name="Kristiansen K."/>
            <person name="Kudrna D."/>
            <person name="Kulathinal R.J."/>
            <person name="Kumar S."/>
            <person name="Kwok R."/>
            <person name="Lander E."/>
            <person name="Langley C.H."/>
            <person name="Lapoint R."/>
            <person name="Lazzaro B.P."/>
            <person name="Lee S.J."/>
            <person name="Levesque L."/>
            <person name="Li R."/>
            <person name="Lin C.F."/>
            <person name="Lin M.F."/>
            <person name="Lindblad-Toh K."/>
            <person name="Llopart A."/>
            <person name="Long M."/>
            <person name="Low L."/>
            <person name="Lozovsky E."/>
            <person name="Lu J."/>
            <person name="Luo M."/>
            <person name="Machado C.A."/>
            <person name="Makalowski W."/>
            <person name="Marzo M."/>
            <person name="Matsuda M."/>
            <person name="Matzkin L."/>
            <person name="McAllister B."/>
            <person name="McBride C.S."/>
            <person name="McKernan B."/>
            <person name="McKernan K."/>
            <person name="Mendez-Lago M."/>
            <person name="Minx P."/>
            <person name="Mollenhauer M.U."/>
            <person name="Montooth K."/>
            <person name="Mount S.M."/>
            <person name="Mu X."/>
            <person name="Myers E."/>
            <person name="Negre B."/>
            <person name="Newfeld S."/>
            <person name="Nielsen R."/>
            <person name="Noor M.A."/>
            <person name="O'Grady P."/>
            <person name="Pachter L."/>
            <person name="Papaceit M."/>
            <person name="Parisi M.J."/>
            <person name="Parisi M."/>
            <person name="Parts L."/>
            <person name="Pedersen J.S."/>
            <person name="Pesole G."/>
            <person name="Phillippy A.M."/>
            <person name="Ponting C.P."/>
            <person name="Pop M."/>
            <person name="Porcelli D."/>
            <person name="Powell J.R."/>
            <person name="Prohaska S."/>
            <person name="Pruitt K."/>
            <person name="Puig M."/>
            <person name="Quesneville H."/>
            <person name="Ram K.R."/>
            <person name="Rand D."/>
            <person name="Rasmussen M.D."/>
            <person name="Reed L.K."/>
            <person name="Reenan R."/>
            <person name="Reily A."/>
            <person name="Remington K.A."/>
            <person name="Rieger T.T."/>
            <person name="Ritchie M.G."/>
            <person name="Robin C."/>
            <person name="Rogers Y.H."/>
            <person name="Rohde C."/>
            <person name="Rozas J."/>
            <person name="Rubenfield M.J."/>
            <person name="Ruiz A."/>
            <person name="Russo S."/>
            <person name="Salzberg S.L."/>
            <person name="Sanchez-Gracia A."/>
            <person name="Saranga D.J."/>
            <person name="Sato H."/>
            <person name="Schaeffer S.W."/>
            <person name="Schatz M.C."/>
            <person name="Schlenke T."/>
            <person name="Schwartz R."/>
            <person name="Segarra C."/>
            <person name="Singh R.S."/>
            <person name="Sirot L."/>
            <person name="Sirota M."/>
            <person name="Sisneros N.B."/>
            <person name="Smith C.D."/>
            <person name="Smith T.F."/>
            <person name="Spieth J."/>
            <person name="Stage D.E."/>
            <person name="Stark A."/>
            <person name="Stephan W."/>
            <person name="Strausberg R.L."/>
            <person name="Strempel S."/>
            <person name="Sturgill D."/>
            <person name="Sutton G."/>
            <person name="Sutton G.G."/>
            <person name="Tao W."/>
            <person name="Teichmann S."/>
            <person name="Tobari Y.N."/>
            <person name="Tomimura Y."/>
            <person name="Tsolas J.M."/>
            <person name="Valente V.L."/>
            <person name="Venter E."/>
            <person name="Venter J.C."/>
            <person name="Vicario S."/>
            <person name="Vieira F.G."/>
            <person name="Vilella A.J."/>
            <person name="Villasante A."/>
            <person name="Walenz B."/>
            <person name="Wang J."/>
            <person name="Wasserman M."/>
            <person name="Watts T."/>
            <person name="Wilson D."/>
            <person name="Wilson R.K."/>
            <person name="Wing R.A."/>
            <person name="Wolfner M.F."/>
            <person name="Wong A."/>
            <person name="Wong G.K."/>
            <person name="Wu C.I."/>
            <person name="Wu G."/>
            <person name="Yamamoto D."/>
            <person name="Yang H.P."/>
            <person name="Yang S.P."/>
            <person name="Yorke J.A."/>
            <person name="Yoshida K."/>
            <person name="Zdobnov E."/>
            <person name="Zhang P."/>
            <person name="Zhang Y."/>
            <person name="Zimin A.V."/>
            <person name="Baldwin J."/>
            <person name="Abdouelleil A."/>
            <person name="Abdulkadir J."/>
            <person name="Abebe A."/>
            <person name="Abera B."/>
            <person name="Abreu J."/>
            <person name="Acer S.C."/>
            <person name="Aftuck L."/>
            <person name="Alexander A."/>
            <person name="An P."/>
            <person name="Anderson E."/>
            <person name="Anderson S."/>
            <person name="Arachi H."/>
            <person name="Azer M."/>
            <person name="Bachantsang P."/>
            <person name="Barry A."/>
            <person name="Bayul T."/>
            <person name="Berlin A."/>
            <person name="Bessette D."/>
            <person name="Bloom T."/>
            <person name="Blye J."/>
            <person name="Boguslavskiy L."/>
            <person name="Bonnet C."/>
            <person name="Boukhgalter B."/>
            <person name="Bourzgui I."/>
            <person name="Brown A."/>
            <person name="Cahill P."/>
            <person name="Channer S."/>
            <person name="Cheshatsang Y."/>
            <person name="Chuda L."/>
            <person name="Citroen M."/>
            <person name="Collymore A."/>
            <person name="Cooke P."/>
            <person name="Costello M."/>
            <person name="D'Aco K."/>
            <person name="Daza R."/>
            <person name="De Haan G."/>
            <person name="DeGray S."/>
            <person name="DeMaso C."/>
            <person name="Dhargay N."/>
            <person name="Dooley K."/>
            <person name="Dooley E."/>
            <person name="Doricent M."/>
            <person name="Dorje P."/>
            <person name="Dorjee K."/>
            <person name="Dupes A."/>
            <person name="Elong R."/>
            <person name="Falk J."/>
            <person name="Farina A."/>
            <person name="Faro S."/>
            <person name="Ferguson D."/>
            <person name="Fisher S."/>
            <person name="Foley C.D."/>
            <person name="Franke A."/>
            <person name="Friedrich D."/>
            <person name="Gadbois L."/>
            <person name="Gearin G."/>
            <person name="Gearin C.R."/>
            <person name="Giannoukos G."/>
            <person name="Goode T."/>
            <person name="Graham J."/>
            <person name="Grandbois E."/>
            <person name="Grewal S."/>
            <person name="Gyaltsen K."/>
            <person name="Hafez N."/>
            <person name="Hagos B."/>
            <person name="Hall J."/>
            <person name="Henson C."/>
            <person name="Hollinger A."/>
            <person name="Honan T."/>
            <person name="Huard M.D."/>
            <person name="Hughes L."/>
            <person name="Hurhula B."/>
            <person name="Husby M.E."/>
            <person name="Kamat A."/>
            <person name="Kanga B."/>
            <person name="Kashin S."/>
            <person name="Khazanovich D."/>
            <person name="Kisner P."/>
            <person name="Lance K."/>
            <person name="Lara M."/>
            <person name="Lee W."/>
            <person name="Lennon N."/>
            <person name="Letendre F."/>
            <person name="LeVine R."/>
            <person name="Lipovsky A."/>
            <person name="Liu X."/>
            <person name="Liu J."/>
            <person name="Liu S."/>
            <person name="Lokyitsang T."/>
            <person name="Lokyitsang Y."/>
            <person name="Lubonja R."/>
            <person name="Lui A."/>
            <person name="MacDonald P."/>
            <person name="Magnisalis V."/>
            <person name="Maru K."/>
            <person name="Matthews C."/>
            <person name="McCusker W."/>
            <person name="McDonough S."/>
            <person name="Mehta T."/>
            <person name="Meldrim J."/>
            <person name="Meneus L."/>
            <person name="Mihai O."/>
            <person name="Mihalev A."/>
            <person name="Mihova T."/>
            <person name="Mittelman R."/>
            <person name="Mlenga V."/>
            <person name="Montmayeur A."/>
            <person name="Mulrain L."/>
            <person name="Navidi A."/>
            <person name="Naylor J."/>
            <person name="Negash T."/>
            <person name="Nguyen T."/>
            <person name="Nguyen N."/>
            <person name="Nicol R."/>
            <person name="Norbu C."/>
            <person name="Norbu N."/>
            <person name="Novod N."/>
            <person name="O'Neill B."/>
            <person name="Osman S."/>
            <person name="Markiewicz E."/>
            <person name="Oyono O.L."/>
            <person name="Patti C."/>
            <person name="Phunkhang P."/>
            <person name="Pierre F."/>
            <person name="Priest M."/>
            <person name="Raghuraman S."/>
            <person name="Rege F."/>
            <person name="Reyes R."/>
            <person name="Rise C."/>
            <person name="Rogov P."/>
            <person name="Ross K."/>
            <person name="Ryan E."/>
            <person name="Settipalli S."/>
            <person name="Shea T."/>
            <person name="Sherpa N."/>
            <person name="Shi L."/>
            <person name="Shih D."/>
            <person name="Sparrow T."/>
            <person name="Spaulding J."/>
            <person name="Stalker J."/>
            <person name="Stange-Thomann N."/>
            <person name="Stavropoulos S."/>
            <person name="Stone C."/>
            <person name="Strader C."/>
            <person name="Tesfaye S."/>
            <person name="Thomson T."/>
            <person name="Thoulutsang Y."/>
            <person name="Thoulutsang D."/>
            <person name="Topham K."/>
            <person name="Topping I."/>
            <person name="Tsamla T."/>
            <person name="Vassiliev H."/>
            <person name="Vo A."/>
            <person name="Wangchuk T."/>
            <person name="Wangdi T."/>
            <person name="Weiand M."/>
            <person name="Wilkinson J."/>
            <person name="Wilson A."/>
            <person name="Yadav S."/>
            <person name="Young G."/>
            <person name="Yu Q."/>
            <person name="Zembek L."/>
            <person name="Zhong D."/>
            <person name="Zimmer A."/>
            <person name="Zwirko Z."/>
            <person name="Jaffe D.B."/>
            <person name="Alvarez P."/>
            <person name="Brockman W."/>
            <person name="Butler J."/>
            <person name="Chin C."/>
            <person name="Gnerre S."/>
            <person name="Grabherr M."/>
            <person name="Kleber M."/>
            <person name="Mauceli E."/>
            <person name="MacCallum I."/>
        </authorList>
    </citation>
    <scope>NUCLEOTIDE SEQUENCE [LARGE SCALE GENOMIC DNA]</scope>
    <source>
        <strain evidence="3">Tai18E2 / Tucson 14021-0261.01</strain>
    </source>
</reference>
<organism evidence="2 3">
    <name type="scientific">Drosophila yakuba</name>
    <name type="common">Fruit fly</name>
    <dbReference type="NCBI Taxonomy" id="7245"/>
    <lineage>
        <taxon>Eukaryota</taxon>
        <taxon>Metazoa</taxon>
        <taxon>Ecdysozoa</taxon>
        <taxon>Arthropoda</taxon>
        <taxon>Hexapoda</taxon>
        <taxon>Insecta</taxon>
        <taxon>Pterygota</taxon>
        <taxon>Neoptera</taxon>
        <taxon>Endopterygota</taxon>
        <taxon>Diptera</taxon>
        <taxon>Brachycera</taxon>
        <taxon>Muscomorpha</taxon>
        <taxon>Ephydroidea</taxon>
        <taxon>Drosophilidae</taxon>
        <taxon>Drosophila</taxon>
        <taxon>Sophophora</taxon>
    </lineage>
</organism>
<dbReference type="EMBL" id="CM000162">
    <property type="protein sequence ID" value="KRK05915.1"/>
    <property type="molecule type" value="Genomic_DNA"/>
</dbReference>
<keyword evidence="3" id="KW-1185">Reference proteome</keyword>
<sequence length="99" mass="11331">MRSDQEIHTIDPHVSPNSTQRPKYKQYATHLYPNRKSVRPSDANGRSKCRKRDDDQIEKSSSREGGPDLFVLEWGSSDPTFYRCVMSGQVSQKIVQSVC</sequence>
<evidence type="ECO:0000313" key="2">
    <source>
        <dbReference type="EMBL" id="KRK05915.1"/>
    </source>
</evidence>